<organism evidence="1 2">
    <name type="scientific">Henosepilachna vigintioctopunctata</name>
    <dbReference type="NCBI Taxonomy" id="420089"/>
    <lineage>
        <taxon>Eukaryota</taxon>
        <taxon>Metazoa</taxon>
        <taxon>Ecdysozoa</taxon>
        <taxon>Arthropoda</taxon>
        <taxon>Hexapoda</taxon>
        <taxon>Insecta</taxon>
        <taxon>Pterygota</taxon>
        <taxon>Neoptera</taxon>
        <taxon>Endopterygota</taxon>
        <taxon>Coleoptera</taxon>
        <taxon>Polyphaga</taxon>
        <taxon>Cucujiformia</taxon>
        <taxon>Coccinelloidea</taxon>
        <taxon>Coccinellidae</taxon>
        <taxon>Epilachninae</taxon>
        <taxon>Epilachnini</taxon>
        <taxon>Henosepilachna</taxon>
    </lineage>
</organism>
<evidence type="ECO:0000313" key="2">
    <source>
        <dbReference type="Proteomes" id="UP001431783"/>
    </source>
</evidence>
<gene>
    <name evidence="1" type="ORF">WA026_001258</name>
</gene>
<proteinExistence type="predicted"/>
<dbReference type="Proteomes" id="UP001431783">
    <property type="component" value="Unassembled WGS sequence"/>
</dbReference>
<dbReference type="EMBL" id="JARQZJ010000091">
    <property type="protein sequence ID" value="KAK9883050.1"/>
    <property type="molecule type" value="Genomic_DNA"/>
</dbReference>
<protein>
    <submittedName>
        <fullName evidence="1">Uncharacterized protein</fullName>
    </submittedName>
</protein>
<reference evidence="1 2" key="1">
    <citation type="submission" date="2023-03" db="EMBL/GenBank/DDBJ databases">
        <title>Genome insight into feeding habits of ladybird beetles.</title>
        <authorList>
            <person name="Li H.-S."/>
            <person name="Huang Y.-H."/>
            <person name="Pang H."/>
        </authorList>
    </citation>
    <scope>NUCLEOTIDE SEQUENCE [LARGE SCALE GENOMIC DNA]</scope>
    <source>
        <strain evidence="1">SYSU_2023b</strain>
        <tissue evidence="1">Whole body</tissue>
    </source>
</reference>
<dbReference type="AlphaFoldDB" id="A0AAW1UPU9"/>
<evidence type="ECO:0000313" key="1">
    <source>
        <dbReference type="EMBL" id="KAK9883050.1"/>
    </source>
</evidence>
<name>A0AAW1UPU9_9CUCU</name>
<comment type="caution">
    <text evidence="1">The sequence shown here is derived from an EMBL/GenBank/DDBJ whole genome shotgun (WGS) entry which is preliminary data.</text>
</comment>
<accession>A0AAW1UPU9</accession>
<keyword evidence="2" id="KW-1185">Reference proteome</keyword>
<sequence length="101" mass="11495">MEKESPPSSPHNPGRQTVLSELEEIVICAHVIALANTYGFPTNKLELRLSVKNYLTRIGRTVTEFKDNLSGKKWINMFLGRHKKLSMRVSQGIRKAKLFAK</sequence>